<feature type="transmembrane region" description="Helical" evidence="7">
    <location>
        <begin position="365"/>
        <end position="387"/>
    </location>
</feature>
<evidence type="ECO:0000313" key="10">
    <source>
        <dbReference type="Proteomes" id="UP001519289"/>
    </source>
</evidence>
<dbReference type="RefSeq" id="WP_209468125.1">
    <property type="nucleotide sequence ID" value="NZ_JAGGLG010000044.1"/>
</dbReference>
<feature type="transmembrane region" description="Helical" evidence="7">
    <location>
        <begin position="9"/>
        <end position="33"/>
    </location>
</feature>
<dbReference type="PANTHER" id="PTHR43414">
    <property type="entry name" value="MULTIDRUG RESISTANCE PROTEIN MDTG"/>
    <property type="match status" value="1"/>
</dbReference>
<evidence type="ECO:0000256" key="6">
    <source>
        <dbReference type="ARBA" id="ARBA00023136"/>
    </source>
</evidence>
<keyword evidence="2" id="KW-0813">Transport</keyword>
<feature type="transmembrane region" description="Helical" evidence="7">
    <location>
        <begin position="162"/>
        <end position="184"/>
    </location>
</feature>
<feature type="transmembrane region" description="Helical" evidence="7">
    <location>
        <begin position="45"/>
        <end position="65"/>
    </location>
</feature>
<feature type="transmembrane region" description="Helical" evidence="7">
    <location>
        <begin position="77"/>
        <end position="95"/>
    </location>
</feature>
<feature type="transmembrane region" description="Helical" evidence="7">
    <location>
        <begin position="337"/>
        <end position="359"/>
    </location>
</feature>
<name>A0ABS4JYH0_9FIRM</name>
<keyword evidence="5 7" id="KW-1133">Transmembrane helix</keyword>
<evidence type="ECO:0000256" key="2">
    <source>
        <dbReference type="ARBA" id="ARBA00022448"/>
    </source>
</evidence>
<evidence type="ECO:0000256" key="1">
    <source>
        <dbReference type="ARBA" id="ARBA00004651"/>
    </source>
</evidence>
<proteinExistence type="predicted"/>
<dbReference type="PRINTS" id="PR01035">
    <property type="entry name" value="TCRTETA"/>
</dbReference>
<reference evidence="9 10" key="1">
    <citation type="submission" date="2021-03" db="EMBL/GenBank/DDBJ databases">
        <title>Genomic Encyclopedia of Type Strains, Phase IV (KMG-IV): sequencing the most valuable type-strain genomes for metagenomic binning, comparative biology and taxonomic classification.</title>
        <authorList>
            <person name="Goeker M."/>
        </authorList>
    </citation>
    <scope>NUCLEOTIDE SEQUENCE [LARGE SCALE GENOMIC DNA]</scope>
    <source>
        <strain evidence="9 10">DSM 27138</strain>
    </source>
</reference>
<dbReference type="SUPFAM" id="SSF103473">
    <property type="entry name" value="MFS general substrate transporter"/>
    <property type="match status" value="1"/>
</dbReference>
<dbReference type="EMBL" id="JAGGLG010000044">
    <property type="protein sequence ID" value="MBP2020025.1"/>
    <property type="molecule type" value="Genomic_DNA"/>
</dbReference>
<dbReference type="Proteomes" id="UP001519289">
    <property type="component" value="Unassembled WGS sequence"/>
</dbReference>
<comment type="subcellular location">
    <subcellularLocation>
        <location evidence="1">Cell membrane</location>
        <topology evidence="1">Multi-pass membrane protein</topology>
    </subcellularLocation>
</comment>
<dbReference type="PROSITE" id="PS51257">
    <property type="entry name" value="PROKAR_LIPOPROTEIN"/>
    <property type="match status" value="1"/>
</dbReference>
<organism evidence="9 10">
    <name type="scientific">Symbiobacterium terraclitae</name>
    <dbReference type="NCBI Taxonomy" id="557451"/>
    <lineage>
        <taxon>Bacteria</taxon>
        <taxon>Bacillati</taxon>
        <taxon>Bacillota</taxon>
        <taxon>Clostridia</taxon>
        <taxon>Eubacteriales</taxon>
        <taxon>Symbiobacteriaceae</taxon>
        <taxon>Symbiobacterium</taxon>
    </lineage>
</organism>
<dbReference type="Gene3D" id="1.20.1250.20">
    <property type="entry name" value="MFS general substrate transporter like domains"/>
    <property type="match status" value="2"/>
</dbReference>
<dbReference type="PROSITE" id="PS50850">
    <property type="entry name" value="MFS"/>
    <property type="match status" value="1"/>
</dbReference>
<evidence type="ECO:0000259" key="8">
    <source>
        <dbReference type="PROSITE" id="PS50850"/>
    </source>
</evidence>
<feature type="transmembrane region" description="Helical" evidence="7">
    <location>
        <begin position="205"/>
        <end position="227"/>
    </location>
</feature>
<keyword evidence="6 7" id="KW-0472">Membrane</keyword>
<keyword evidence="10" id="KW-1185">Reference proteome</keyword>
<dbReference type="InterPro" id="IPR020846">
    <property type="entry name" value="MFS_dom"/>
</dbReference>
<protein>
    <submittedName>
        <fullName evidence="9">MFS family permease</fullName>
    </submittedName>
</protein>
<evidence type="ECO:0000256" key="5">
    <source>
        <dbReference type="ARBA" id="ARBA00022989"/>
    </source>
</evidence>
<dbReference type="PANTHER" id="PTHR43414:SF6">
    <property type="entry name" value="MULTIDRUG RESISTANCE PROTEIN MDTG"/>
    <property type="match status" value="1"/>
</dbReference>
<keyword evidence="3" id="KW-1003">Cell membrane</keyword>
<feature type="domain" description="Major facilitator superfamily (MFS) profile" evidence="8">
    <location>
        <begin position="7"/>
        <end position="391"/>
    </location>
</feature>
<sequence>MESWRRNVLILWAAVFIASACWTMVMPFMPVFLGDDLGVTAGVTAWAGLLGAAGSGFSVLSAPLWGALGDRFGRKAMMVRAGIFLGLSYVLMSLVRSPQELLGVRIMIGALTGFIPAATALVATTTPELHLGKALSLVATGNQAGSILGPMVGGVLADLVGIRHTMILSGVFVLAATLLVLVAVREEFQRPAQQQSNVLGDMRQMLRVGPLALVLLTSILMMTSQAAMEPILVPYIKELLGPGQPNWMAGVIYSLPGVAFVIAAPWWATLGGRWGYATTVSVGLLGGALLTVPQALVGGGMAMGFFRLTAGLALASVSPGISALITEVVAREQRGKAFGLNQSAFNLGAMLGPLLGGFLGDLVGIRWVFVLTAVLLMVSAAWCWTFVRVQVQQRTGTDLSA</sequence>
<comment type="caution">
    <text evidence="9">The sequence shown here is derived from an EMBL/GenBank/DDBJ whole genome shotgun (WGS) entry which is preliminary data.</text>
</comment>
<gene>
    <name evidence="9" type="ORF">J2Z79_003479</name>
</gene>
<evidence type="ECO:0000256" key="3">
    <source>
        <dbReference type="ARBA" id="ARBA00022475"/>
    </source>
</evidence>
<feature type="transmembrane region" description="Helical" evidence="7">
    <location>
        <begin position="135"/>
        <end position="156"/>
    </location>
</feature>
<feature type="transmembrane region" description="Helical" evidence="7">
    <location>
        <begin position="101"/>
        <end position="123"/>
    </location>
</feature>
<accession>A0ABS4JYH0</accession>
<evidence type="ECO:0000313" key="9">
    <source>
        <dbReference type="EMBL" id="MBP2020025.1"/>
    </source>
</evidence>
<dbReference type="Pfam" id="PF07690">
    <property type="entry name" value="MFS_1"/>
    <property type="match status" value="1"/>
</dbReference>
<keyword evidence="4 7" id="KW-0812">Transmembrane</keyword>
<feature type="transmembrane region" description="Helical" evidence="7">
    <location>
        <begin position="304"/>
        <end position="325"/>
    </location>
</feature>
<evidence type="ECO:0000256" key="7">
    <source>
        <dbReference type="SAM" id="Phobius"/>
    </source>
</evidence>
<feature type="transmembrane region" description="Helical" evidence="7">
    <location>
        <begin position="247"/>
        <end position="267"/>
    </location>
</feature>
<evidence type="ECO:0000256" key="4">
    <source>
        <dbReference type="ARBA" id="ARBA00022692"/>
    </source>
</evidence>
<dbReference type="InterPro" id="IPR011701">
    <property type="entry name" value="MFS"/>
</dbReference>
<dbReference type="InterPro" id="IPR001958">
    <property type="entry name" value="Tet-R_TetA/multi-R_MdtG-like"/>
</dbReference>
<feature type="transmembrane region" description="Helical" evidence="7">
    <location>
        <begin position="274"/>
        <end position="292"/>
    </location>
</feature>
<dbReference type="InterPro" id="IPR036259">
    <property type="entry name" value="MFS_trans_sf"/>
</dbReference>